<evidence type="ECO:0000259" key="3">
    <source>
        <dbReference type="Pfam" id="PF01055"/>
    </source>
</evidence>
<dbReference type="InterPro" id="IPR048395">
    <property type="entry name" value="Glyco_hydro_31_C"/>
</dbReference>
<dbReference type="GO" id="GO:0005975">
    <property type="term" value="P:carbohydrate metabolic process"/>
    <property type="evidence" value="ECO:0007669"/>
    <property type="project" value="InterPro"/>
</dbReference>
<dbReference type="InterPro" id="IPR017853">
    <property type="entry name" value="GH"/>
</dbReference>
<dbReference type="OrthoDB" id="176168at2"/>
<feature type="domain" description="Glycoside hydrolase family 31 N-terminal" evidence="4">
    <location>
        <begin position="50"/>
        <end position="211"/>
    </location>
</feature>
<comment type="caution">
    <text evidence="7">The sequence shown here is derived from an EMBL/GenBank/DDBJ whole genome shotgun (WGS) entry which is preliminary data.</text>
</comment>
<dbReference type="SUPFAM" id="SSF51011">
    <property type="entry name" value="Glycosyl hydrolase domain"/>
    <property type="match status" value="1"/>
</dbReference>
<organism evidence="7 8">
    <name type="scientific">Prolixibacter bellariivorans</name>
    <dbReference type="NCBI Taxonomy" id="314319"/>
    <lineage>
        <taxon>Bacteria</taxon>
        <taxon>Pseudomonadati</taxon>
        <taxon>Bacteroidota</taxon>
        <taxon>Bacteroidia</taxon>
        <taxon>Marinilabiliales</taxon>
        <taxon>Prolixibacteraceae</taxon>
        <taxon>Prolixibacter</taxon>
    </lineage>
</organism>
<dbReference type="InterPro" id="IPR011013">
    <property type="entry name" value="Gal_mutarotase_sf_dom"/>
</dbReference>
<name>A0A5M4B3Q7_9BACT</name>
<dbReference type="Pfam" id="PF13802">
    <property type="entry name" value="Gal_mutarotas_2"/>
    <property type="match status" value="1"/>
</dbReference>
<dbReference type="Gene3D" id="2.60.40.1180">
    <property type="entry name" value="Golgi alpha-mannosidase II"/>
    <property type="match status" value="2"/>
</dbReference>
<dbReference type="CDD" id="cd14752">
    <property type="entry name" value="GH31_N"/>
    <property type="match status" value="1"/>
</dbReference>
<keyword evidence="2" id="KW-0326">Glycosidase</keyword>
<dbReference type="SUPFAM" id="SSF74650">
    <property type="entry name" value="Galactose mutarotase-like"/>
    <property type="match status" value="1"/>
</dbReference>
<feature type="domain" description="DUF5110" evidence="5">
    <location>
        <begin position="700"/>
        <end position="760"/>
    </location>
</feature>
<evidence type="ECO:0000256" key="1">
    <source>
        <dbReference type="ARBA" id="ARBA00007806"/>
    </source>
</evidence>
<evidence type="ECO:0000259" key="6">
    <source>
        <dbReference type="Pfam" id="PF21365"/>
    </source>
</evidence>
<dbReference type="AlphaFoldDB" id="A0A5M4B3Q7"/>
<dbReference type="Gene3D" id="2.60.40.1760">
    <property type="entry name" value="glycosyl hydrolase (family 31)"/>
    <property type="match status" value="1"/>
</dbReference>
<evidence type="ECO:0000256" key="2">
    <source>
        <dbReference type="RuleBase" id="RU361185"/>
    </source>
</evidence>
<dbReference type="GO" id="GO:0004553">
    <property type="term" value="F:hydrolase activity, hydrolyzing O-glycosyl compounds"/>
    <property type="evidence" value="ECO:0007669"/>
    <property type="project" value="InterPro"/>
</dbReference>
<accession>A0A5M4B3Q7</accession>
<dbReference type="Pfam" id="PF21365">
    <property type="entry name" value="Glyco_hydro_31_3rd"/>
    <property type="match status" value="1"/>
</dbReference>
<feature type="domain" description="Glycoside hydrolase family 31 TIM barrel" evidence="3">
    <location>
        <begin position="256"/>
        <end position="588"/>
    </location>
</feature>
<dbReference type="PANTHER" id="PTHR43863:SF2">
    <property type="entry name" value="MALTASE-GLUCOAMYLASE"/>
    <property type="match status" value="1"/>
</dbReference>
<dbReference type="RefSeq" id="WP_051568965.1">
    <property type="nucleotide sequence ID" value="NZ_BLAX01000001.1"/>
</dbReference>
<protein>
    <submittedName>
        <fullName evidence="7">Alpha-glucosidase</fullName>
    </submittedName>
</protein>
<dbReference type="InterPro" id="IPR033403">
    <property type="entry name" value="DUF5110"/>
</dbReference>
<evidence type="ECO:0000259" key="4">
    <source>
        <dbReference type="Pfam" id="PF13802"/>
    </source>
</evidence>
<evidence type="ECO:0000313" key="7">
    <source>
        <dbReference type="EMBL" id="GET34782.1"/>
    </source>
</evidence>
<dbReference type="PANTHER" id="PTHR43863">
    <property type="entry name" value="HYDROLASE, PUTATIVE (AFU_ORTHOLOGUE AFUA_1G03140)-RELATED"/>
    <property type="match status" value="1"/>
</dbReference>
<reference evidence="7 8" key="1">
    <citation type="submission" date="2019-10" db="EMBL/GenBank/DDBJ databases">
        <title>Prolixibacter strains distinguished by the presence of nitrate reductase genes were adept at nitrate-dependent anaerobic corrosion of metallic iron and carbon steel.</title>
        <authorList>
            <person name="Iino T."/>
            <person name="Shono N."/>
            <person name="Ito K."/>
            <person name="Nakamura R."/>
            <person name="Sueoka K."/>
            <person name="Harayama S."/>
            <person name="Ohkuma M."/>
        </authorList>
    </citation>
    <scope>NUCLEOTIDE SEQUENCE [LARGE SCALE GENOMIC DNA]</scope>
    <source>
        <strain evidence="7 8">JCM 13498</strain>
    </source>
</reference>
<gene>
    <name evidence="7" type="ORF">PbJCM13498_36450</name>
</gene>
<dbReference type="InterPro" id="IPR025887">
    <property type="entry name" value="Glyco_hydro_31_N_dom"/>
</dbReference>
<dbReference type="Gene3D" id="3.20.20.80">
    <property type="entry name" value="Glycosidases"/>
    <property type="match status" value="1"/>
</dbReference>
<dbReference type="SUPFAM" id="SSF51445">
    <property type="entry name" value="(Trans)glycosidases"/>
    <property type="match status" value="1"/>
</dbReference>
<dbReference type="Proteomes" id="UP000391834">
    <property type="component" value="Unassembled WGS sequence"/>
</dbReference>
<dbReference type="EMBL" id="BLAX01000001">
    <property type="protein sequence ID" value="GET34782.1"/>
    <property type="molecule type" value="Genomic_DNA"/>
</dbReference>
<dbReference type="GO" id="GO:0030246">
    <property type="term" value="F:carbohydrate binding"/>
    <property type="evidence" value="ECO:0007669"/>
    <property type="project" value="InterPro"/>
</dbReference>
<dbReference type="Pfam" id="PF01055">
    <property type="entry name" value="Glyco_hydro_31_2nd"/>
    <property type="match status" value="1"/>
</dbReference>
<feature type="domain" description="Glycosyl hydrolase family 31 C-terminal" evidence="6">
    <location>
        <begin position="597"/>
        <end position="684"/>
    </location>
</feature>
<comment type="similarity">
    <text evidence="1 2">Belongs to the glycosyl hydrolase 31 family.</text>
</comment>
<dbReference type="Pfam" id="PF17137">
    <property type="entry name" value="DUF5110"/>
    <property type="match status" value="1"/>
</dbReference>
<dbReference type="InterPro" id="IPR051816">
    <property type="entry name" value="Glycosyl_Hydrolase_31"/>
</dbReference>
<keyword evidence="2" id="KW-0378">Hydrolase</keyword>
<sequence length="832" mass="95694">MIKRIIQTVAFVLFFAGIIKASDVIHPGNCRSYSVEGNTAVFTCENNINVQIKEVGPGIIRIWYDTDDFHRNNQSFAVVADESNGNQKLNISEQPQHYEIYTGDLIIRVRKAPFHISIFDKYQKLLMDDYQNRGFEMDSTRMASYVSLRPGERIYGLGEKNGSINRVGHQFKMWNSDNPCYEVDKDPLYKSIPFFMSSEGYGIYFDNTYKTIYHFGSESGDNYSFATPGGEMIYYFIYGPSYKQIIGRYMNLTGHPIMPPDWALGFSQSRGMLTNEKLTREIAKGFRDRQIPCDIIFQDIGWTQYLQDFNWRRENYTDPVKMLEDLENQGFKVIVSQDPVVSQNNKAQWTEADSLGYFVKDIRTGKSYDMPWPWGGNCGVVDFTNPAVADWWGNYQQKVIDQGVRGFWTDMGEPAWSNEESTDRLNMKHYLGMHAEIHNVFGLTWDKVVTEEFEKHNPNTRIFQMTRSAFAGMQRYTFGWSGDSGNGDDVTQGWKKLTAQIPLALSAGMGGIPFWSCDISGYCGDITDYQAEGELYTRWMQFGVFNPISRAHHEGNNAVEPWRFGPEVEAICKKAIERKYQLFPYIYSYARKAHDTGLPLMRALMLEYPDDPETADLNSEFLFGKELLVAPVTEEGAASKKVYLPEGEWIDFEHPKTVYTGKQWIDYPVSLETTPLFVRKGSIVPMMPVMQFIKQNPRYPLILHVYPASVNKKATFSVYEDDGESNDYKRNIFAERQLVCSTTREAYAINYSLKVSNGYELTPRELVYQLYLDKAPHSVITQDGKMKKVKEAWNPSGKHFAKRVQWSWDKAAHVCTIYVPANQTVAHITIEK</sequence>
<evidence type="ECO:0000313" key="8">
    <source>
        <dbReference type="Proteomes" id="UP000391834"/>
    </source>
</evidence>
<dbReference type="InterPro" id="IPR000322">
    <property type="entry name" value="Glyco_hydro_31_TIM"/>
</dbReference>
<dbReference type="InterPro" id="IPR013780">
    <property type="entry name" value="Glyco_hydro_b"/>
</dbReference>
<keyword evidence="8" id="KW-1185">Reference proteome</keyword>
<proteinExistence type="inferred from homology"/>
<evidence type="ECO:0000259" key="5">
    <source>
        <dbReference type="Pfam" id="PF17137"/>
    </source>
</evidence>